<evidence type="ECO:0000259" key="11">
    <source>
        <dbReference type="Pfam" id="PF07992"/>
    </source>
</evidence>
<dbReference type="Pfam" id="PF07992">
    <property type="entry name" value="Pyr_redox_2"/>
    <property type="match status" value="1"/>
</dbReference>
<keyword evidence="4" id="KW-0285">Flavoprotein</keyword>
<evidence type="ECO:0000256" key="5">
    <source>
        <dbReference type="ARBA" id="ARBA00022643"/>
    </source>
</evidence>
<evidence type="ECO:0000256" key="6">
    <source>
        <dbReference type="ARBA" id="ARBA00022723"/>
    </source>
</evidence>
<keyword evidence="13" id="KW-1185">Reference proteome</keyword>
<accession>A0ABS7QG15</accession>
<dbReference type="PANTHER" id="PTHR42917:SF2">
    <property type="entry name" value="2,4-DIENOYL-COA REDUCTASE [(2E)-ENOYL-COA-PRODUCING]"/>
    <property type="match status" value="1"/>
</dbReference>
<comment type="caution">
    <text evidence="12">The sequence shown here is derived from an EMBL/GenBank/DDBJ whole genome shotgun (WGS) entry which is preliminary data.</text>
</comment>
<evidence type="ECO:0000256" key="1">
    <source>
        <dbReference type="ARBA" id="ARBA00001917"/>
    </source>
</evidence>
<dbReference type="InterPro" id="IPR023753">
    <property type="entry name" value="FAD/NAD-binding_dom"/>
</dbReference>
<dbReference type="PRINTS" id="PR00368">
    <property type="entry name" value="FADPNR"/>
</dbReference>
<evidence type="ECO:0000256" key="4">
    <source>
        <dbReference type="ARBA" id="ARBA00022630"/>
    </source>
</evidence>
<keyword evidence="6" id="KW-0479">Metal-binding</keyword>
<feature type="domain" description="FAD/NAD(P)-binding" evidence="11">
    <location>
        <begin position="381"/>
        <end position="638"/>
    </location>
</feature>
<dbReference type="Pfam" id="PF00724">
    <property type="entry name" value="Oxidored_FMN"/>
    <property type="match status" value="1"/>
</dbReference>
<evidence type="ECO:0000256" key="2">
    <source>
        <dbReference type="ARBA" id="ARBA00001966"/>
    </source>
</evidence>
<reference evidence="12 13" key="1">
    <citation type="submission" date="2021-08" db="EMBL/GenBank/DDBJ databases">
        <title>WGS of actinomycetes from Thailand.</title>
        <authorList>
            <person name="Thawai C."/>
        </authorList>
    </citation>
    <scope>NUCLEOTIDE SEQUENCE [LARGE SCALE GENOMIC DNA]</scope>
    <source>
        <strain evidence="12 13">PLK6-54</strain>
    </source>
</reference>
<dbReference type="InterPro" id="IPR013785">
    <property type="entry name" value="Aldolase_TIM"/>
</dbReference>
<proteinExistence type="inferred from homology"/>
<dbReference type="SUPFAM" id="SSF51971">
    <property type="entry name" value="Nucleotide-binding domain"/>
    <property type="match status" value="1"/>
</dbReference>
<organism evidence="12 13">
    <name type="scientific">Actinacidiphila acidipaludis</name>
    <dbReference type="NCBI Taxonomy" id="2873382"/>
    <lineage>
        <taxon>Bacteria</taxon>
        <taxon>Bacillati</taxon>
        <taxon>Actinomycetota</taxon>
        <taxon>Actinomycetes</taxon>
        <taxon>Kitasatosporales</taxon>
        <taxon>Streptomycetaceae</taxon>
        <taxon>Actinacidiphila</taxon>
    </lineage>
</organism>
<dbReference type="Proteomes" id="UP000778578">
    <property type="component" value="Unassembled WGS sequence"/>
</dbReference>
<dbReference type="InterPro" id="IPR036188">
    <property type="entry name" value="FAD/NAD-bd_sf"/>
</dbReference>
<keyword evidence="7" id="KW-0560">Oxidoreductase</keyword>
<name>A0ABS7QG15_9ACTN</name>
<dbReference type="SUPFAM" id="SSF51395">
    <property type="entry name" value="FMN-linked oxidoreductases"/>
    <property type="match status" value="1"/>
</dbReference>
<keyword evidence="8" id="KW-0408">Iron</keyword>
<keyword evidence="5" id="KW-0288">FMN</keyword>
<dbReference type="RefSeq" id="WP_222968276.1">
    <property type="nucleotide sequence ID" value="NZ_JAINZZ010000063.1"/>
</dbReference>
<evidence type="ECO:0000313" key="13">
    <source>
        <dbReference type="Proteomes" id="UP000778578"/>
    </source>
</evidence>
<comment type="similarity">
    <text evidence="3">In the N-terminal section; belongs to the NADH:flavin oxidoreductase/NADH oxidase family.</text>
</comment>
<dbReference type="CDD" id="cd02930">
    <property type="entry name" value="DCR_FMN"/>
    <property type="match status" value="1"/>
</dbReference>
<sequence length="677" mass="72659">MTQVATAYPRLLSPLDLGFTTLPNRVIMGSMHVGLEEAPDGFARMAAFYAERARGGVGLIVTGGIAPNEEGRPWEQGAKLTTEEEAEAHRAVTDAVHAAGGRIALQILHFGRYAYHRALVAPSPLQAPISPHVPRELTADQVERTIEDFVRCAVLARRAGYDGVEIMGSEGYLINEFVAAPTNRRTDAWGGSYENRMRFPVEIVRRTRERVGPDFILMYRLSMLDLIPGGSTLDEVTALAQAVEAAGASLISTGIGWHEARIPTIAASVPRGAWAWVTKKLMGAVSVPLVTSNRINTPELGEQLLADGYADLVSLARPLLADPDFVAKAADGRPEAINTCIGCNQACLDHTFSGRITSCLVNPRACHETELVLSPTRLRKRIAVVGAGPAGLACAVAAAERGHAVTLYDSAPEIGGQLNLARRVPGKQEFDETVRYYGHRLRTLGVDLRLGTHATADDLSAAGYDDIVLATGVTPRDPAIPGSDHPSVLGYLDVLRDRAEVGRRVAILGAGGIGFDVAEYLTDPGQETALDRDAFLAQWGVDGAHRTPGGLVEPVRRAAPRTVHLLQRRTTKVGAGLGRTTGWIHRTELRHRGVTMTGGVTYRRIDDDGLHITVDGEPRVLAVDTVVLCTGQEPNRALDAELRARALRPHVIGGADTAAELDAKRAIDQGTRLAARL</sequence>
<dbReference type="EMBL" id="JAINZZ010000063">
    <property type="protein sequence ID" value="MBY8882112.1"/>
    <property type="molecule type" value="Genomic_DNA"/>
</dbReference>
<dbReference type="Gene3D" id="3.20.20.70">
    <property type="entry name" value="Aldolase class I"/>
    <property type="match status" value="1"/>
</dbReference>
<evidence type="ECO:0000256" key="7">
    <source>
        <dbReference type="ARBA" id="ARBA00023002"/>
    </source>
</evidence>
<protein>
    <submittedName>
        <fullName evidence="12">NADPH-dependent 2,4-dienoyl-CoA reductase</fullName>
    </submittedName>
</protein>
<dbReference type="InterPro" id="IPR051793">
    <property type="entry name" value="NADH:flavin_oxidoreductase"/>
</dbReference>
<dbReference type="InterPro" id="IPR001155">
    <property type="entry name" value="OxRdtase_FMN_N"/>
</dbReference>
<gene>
    <name evidence="12" type="ORF">K7862_31430</name>
</gene>
<evidence type="ECO:0000313" key="12">
    <source>
        <dbReference type="EMBL" id="MBY8882112.1"/>
    </source>
</evidence>
<evidence type="ECO:0000256" key="9">
    <source>
        <dbReference type="ARBA" id="ARBA00023014"/>
    </source>
</evidence>
<evidence type="ECO:0000256" key="8">
    <source>
        <dbReference type="ARBA" id="ARBA00023004"/>
    </source>
</evidence>
<evidence type="ECO:0000259" key="10">
    <source>
        <dbReference type="Pfam" id="PF00724"/>
    </source>
</evidence>
<dbReference type="Gene3D" id="3.50.50.60">
    <property type="entry name" value="FAD/NAD(P)-binding domain"/>
    <property type="match status" value="1"/>
</dbReference>
<feature type="domain" description="NADH:flavin oxidoreductase/NADH oxidase N-terminal" evidence="10">
    <location>
        <begin position="11"/>
        <end position="335"/>
    </location>
</feature>
<dbReference type="Gene3D" id="3.40.50.720">
    <property type="entry name" value="NAD(P)-binding Rossmann-like Domain"/>
    <property type="match status" value="1"/>
</dbReference>
<comment type="cofactor">
    <cofactor evidence="1">
        <name>FMN</name>
        <dbReference type="ChEBI" id="CHEBI:58210"/>
    </cofactor>
</comment>
<dbReference type="PRINTS" id="PR00411">
    <property type="entry name" value="PNDRDTASEI"/>
</dbReference>
<comment type="cofactor">
    <cofactor evidence="2">
        <name>[4Fe-4S] cluster</name>
        <dbReference type="ChEBI" id="CHEBI:49883"/>
    </cofactor>
</comment>
<dbReference type="PANTHER" id="PTHR42917">
    <property type="entry name" value="2,4-DIENOYL-COA REDUCTASE"/>
    <property type="match status" value="1"/>
</dbReference>
<evidence type="ECO:0000256" key="3">
    <source>
        <dbReference type="ARBA" id="ARBA00011048"/>
    </source>
</evidence>
<keyword evidence="9" id="KW-0411">Iron-sulfur</keyword>
<dbReference type="SUPFAM" id="SSF51905">
    <property type="entry name" value="FAD/NAD(P)-binding domain"/>
    <property type="match status" value="1"/>
</dbReference>